<protein>
    <recommendedName>
        <fullName evidence="2">small monomeric GTPase</fullName>
        <ecNumber evidence="2">3.6.5.2</ecNumber>
    </recommendedName>
</protein>
<dbReference type="AlphaFoldDB" id="A0AAD5RHN0"/>
<comment type="caution">
    <text evidence="6">The sequence shown here is derived from an EMBL/GenBank/DDBJ whole genome shotgun (WGS) entry which is preliminary data.</text>
</comment>
<accession>A0AAD5RHN0</accession>
<dbReference type="PANTHER" id="PTHR45704">
    <property type="entry name" value="RAS-LIKE FAMILY MEMBER 11"/>
    <property type="match status" value="1"/>
</dbReference>
<organism evidence="6 7">
    <name type="scientific">Zalerion maritima</name>
    <dbReference type="NCBI Taxonomy" id="339359"/>
    <lineage>
        <taxon>Eukaryota</taxon>
        <taxon>Fungi</taxon>
        <taxon>Dikarya</taxon>
        <taxon>Ascomycota</taxon>
        <taxon>Pezizomycotina</taxon>
        <taxon>Sordariomycetes</taxon>
        <taxon>Lulworthiomycetidae</taxon>
        <taxon>Lulworthiales</taxon>
        <taxon>Lulworthiaceae</taxon>
        <taxon>Zalerion</taxon>
    </lineage>
</organism>
<keyword evidence="3" id="KW-0378">Hydrolase</keyword>
<dbReference type="SMART" id="SM00175">
    <property type="entry name" value="RAB"/>
    <property type="match status" value="1"/>
</dbReference>
<keyword evidence="7" id="KW-1185">Reference proteome</keyword>
<dbReference type="InterPro" id="IPR051065">
    <property type="entry name" value="Ras-related_GTPase"/>
</dbReference>
<sequence length="839" mass="93735">MAEVLGVVASITGILTAAGEVAKILGPYVSGAKKTPDIAALMHWEVRSIQTILSGLEKLVNNFESIPRSRKALIPVEQFVAVLNDGVLMFSELEASLPTKIEALSANGRPTFVTRLQWVRRESSLKALHLRLQSFKSSVSVMLALLERDAGTEAPSLQRRLSQKINALHGTNNALANLAERFTKLEDTIVGRRRDSIQPRTTSRSGSGLVVFGFEDDLMASRPYRQAVRDTMDFTFTTSLIDSKAWSRLSRFSLSDLSDLSVIGIPISKAELKNPHHYKFERIESTVIDYNIRETIDSRVSSGDGTNDSIMTTTPSTAGIHSFGTLRTKPYEAPLEPSIPRSWSSDFSLVLRSGEWLVREMHPELGLSWEGVPEFAKQKILGPPRAVVEILEFFLDEATHHTTQRPVQEEWAALLTKLEAKVSSAEAKATWTRETTFLRLPGSTASTQMMLRIFAHLGPRTSEIIILLRKYLQLVLDLCIRHGMSPATIAFQIDSVREQLLSLKHCEASSRMKMVETLMVGIVPRWHEAQERFHFKHLLYHGPVLVEEMDGRRSTFDFYVFDTVVFRTRRIQSHGTPSFVHAVLCFSIAALSPRIQHGEHRCVVDTGSWPAKRFDLIFRTVELMDTWIGVLDKARIAGVGDTAPRKYRIAVLGSYGVGKSKLITQFTAKNQASKHNTAMGALCSTTTEMDGNSCNLDILDTSGEPGEDETVPDSTISECDGFLVVYSVCDRETFLRAERIITMIYDGKKTPRIPIVLAGNMCFSDEERHIGFKEGDYLAKSLGSDFLEMDTSENAYHVEMAFNLLVRRTRDLAIWNTPAKPPESDNETEMGTEVSDDTP</sequence>
<evidence type="ECO:0000256" key="5">
    <source>
        <dbReference type="SAM" id="MobiDB-lite"/>
    </source>
</evidence>
<dbReference type="Gene3D" id="3.40.50.300">
    <property type="entry name" value="P-loop containing nucleotide triphosphate hydrolases"/>
    <property type="match status" value="1"/>
</dbReference>
<evidence type="ECO:0000256" key="1">
    <source>
        <dbReference type="ARBA" id="ARBA00008344"/>
    </source>
</evidence>
<gene>
    <name evidence="6" type="ORF">MKZ38_008313</name>
</gene>
<evidence type="ECO:0000256" key="2">
    <source>
        <dbReference type="ARBA" id="ARBA00011984"/>
    </source>
</evidence>
<dbReference type="Proteomes" id="UP001201980">
    <property type="component" value="Unassembled WGS sequence"/>
</dbReference>
<name>A0AAD5RHN0_9PEZI</name>
<dbReference type="PROSITE" id="PS51421">
    <property type="entry name" value="RAS"/>
    <property type="match status" value="1"/>
</dbReference>
<dbReference type="GO" id="GO:0005525">
    <property type="term" value="F:GTP binding"/>
    <property type="evidence" value="ECO:0007669"/>
    <property type="project" value="InterPro"/>
</dbReference>
<comment type="similarity">
    <text evidence="1">Belongs to the small GTPase superfamily. Ras family.</text>
</comment>
<dbReference type="SMART" id="SM00173">
    <property type="entry name" value="RAS"/>
    <property type="match status" value="1"/>
</dbReference>
<evidence type="ECO:0000313" key="6">
    <source>
        <dbReference type="EMBL" id="KAJ2893708.1"/>
    </source>
</evidence>
<feature type="region of interest" description="Disordered" evidence="5">
    <location>
        <begin position="816"/>
        <end position="839"/>
    </location>
</feature>
<dbReference type="EMBL" id="JAKWBI020000575">
    <property type="protein sequence ID" value="KAJ2893708.1"/>
    <property type="molecule type" value="Genomic_DNA"/>
</dbReference>
<evidence type="ECO:0000256" key="3">
    <source>
        <dbReference type="ARBA" id="ARBA00022801"/>
    </source>
</evidence>
<dbReference type="InterPro" id="IPR027417">
    <property type="entry name" value="P-loop_NTPase"/>
</dbReference>
<dbReference type="PRINTS" id="PR00449">
    <property type="entry name" value="RASTRNSFRMNG"/>
</dbReference>
<reference evidence="6" key="1">
    <citation type="submission" date="2022-07" db="EMBL/GenBank/DDBJ databases">
        <title>Draft genome sequence of Zalerion maritima ATCC 34329, a (micro)plastics degrading marine fungus.</title>
        <authorList>
            <person name="Paco A."/>
            <person name="Goncalves M.F.M."/>
            <person name="Rocha-Santos T.A.P."/>
            <person name="Alves A."/>
        </authorList>
    </citation>
    <scope>NUCLEOTIDE SEQUENCE</scope>
    <source>
        <strain evidence="6">ATCC 34329</strain>
    </source>
</reference>
<proteinExistence type="inferred from homology"/>
<dbReference type="Pfam" id="PF00071">
    <property type="entry name" value="Ras"/>
    <property type="match status" value="1"/>
</dbReference>
<evidence type="ECO:0000256" key="4">
    <source>
        <dbReference type="ARBA" id="ARBA00048098"/>
    </source>
</evidence>
<dbReference type="PROSITE" id="PS51419">
    <property type="entry name" value="RAB"/>
    <property type="match status" value="1"/>
</dbReference>
<comment type="catalytic activity">
    <reaction evidence="4">
        <text>GTP + H2O = GDP + phosphate + H(+)</text>
        <dbReference type="Rhea" id="RHEA:19669"/>
        <dbReference type="ChEBI" id="CHEBI:15377"/>
        <dbReference type="ChEBI" id="CHEBI:15378"/>
        <dbReference type="ChEBI" id="CHEBI:37565"/>
        <dbReference type="ChEBI" id="CHEBI:43474"/>
        <dbReference type="ChEBI" id="CHEBI:58189"/>
        <dbReference type="EC" id="3.6.5.2"/>
    </reaction>
</comment>
<dbReference type="SUPFAM" id="SSF52540">
    <property type="entry name" value="P-loop containing nucleoside triphosphate hydrolases"/>
    <property type="match status" value="1"/>
</dbReference>
<dbReference type="InterPro" id="IPR001806">
    <property type="entry name" value="Small_GTPase"/>
</dbReference>
<feature type="compositionally biased region" description="Acidic residues" evidence="5">
    <location>
        <begin position="824"/>
        <end position="839"/>
    </location>
</feature>
<dbReference type="GO" id="GO:0003925">
    <property type="term" value="F:G protein activity"/>
    <property type="evidence" value="ECO:0007669"/>
    <property type="project" value="UniProtKB-EC"/>
</dbReference>
<dbReference type="EC" id="3.6.5.2" evidence="2"/>
<evidence type="ECO:0000313" key="7">
    <source>
        <dbReference type="Proteomes" id="UP001201980"/>
    </source>
</evidence>